<name>A0A0C2ZJB1_9AGAM</name>
<organism evidence="1 2">
    <name type="scientific">Scleroderma citrinum Foug A</name>
    <dbReference type="NCBI Taxonomy" id="1036808"/>
    <lineage>
        <taxon>Eukaryota</taxon>
        <taxon>Fungi</taxon>
        <taxon>Dikarya</taxon>
        <taxon>Basidiomycota</taxon>
        <taxon>Agaricomycotina</taxon>
        <taxon>Agaricomycetes</taxon>
        <taxon>Agaricomycetidae</taxon>
        <taxon>Boletales</taxon>
        <taxon>Sclerodermatineae</taxon>
        <taxon>Sclerodermataceae</taxon>
        <taxon>Scleroderma</taxon>
    </lineage>
</organism>
<evidence type="ECO:0000313" key="2">
    <source>
        <dbReference type="Proteomes" id="UP000053989"/>
    </source>
</evidence>
<evidence type="ECO:0000313" key="1">
    <source>
        <dbReference type="EMBL" id="KIM52852.1"/>
    </source>
</evidence>
<dbReference type="InParanoid" id="A0A0C2ZJB1"/>
<dbReference type="HOGENOM" id="CLU_006344_9_0_1"/>
<gene>
    <name evidence="1" type="ORF">SCLCIDRAFT_140190</name>
</gene>
<accession>A0A0C2ZJB1</accession>
<reference evidence="1 2" key="1">
    <citation type="submission" date="2014-04" db="EMBL/GenBank/DDBJ databases">
        <authorList>
            <consortium name="DOE Joint Genome Institute"/>
            <person name="Kuo A."/>
            <person name="Kohler A."/>
            <person name="Nagy L.G."/>
            <person name="Floudas D."/>
            <person name="Copeland A."/>
            <person name="Barry K.W."/>
            <person name="Cichocki N."/>
            <person name="Veneault-Fourrey C."/>
            <person name="LaButti K."/>
            <person name="Lindquist E.A."/>
            <person name="Lipzen A."/>
            <person name="Lundell T."/>
            <person name="Morin E."/>
            <person name="Murat C."/>
            <person name="Sun H."/>
            <person name="Tunlid A."/>
            <person name="Henrissat B."/>
            <person name="Grigoriev I.V."/>
            <person name="Hibbett D.S."/>
            <person name="Martin F."/>
            <person name="Nordberg H.P."/>
            <person name="Cantor M.N."/>
            <person name="Hua S.X."/>
        </authorList>
    </citation>
    <scope>NUCLEOTIDE SEQUENCE [LARGE SCALE GENOMIC DNA]</scope>
    <source>
        <strain evidence="1 2">Foug A</strain>
    </source>
</reference>
<dbReference type="OrthoDB" id="3232986at2759"/>
<proteinExistence type="predicted"/>
<dbReference type="AlphaFoldDB" id="A0A0C2ZJB1"/>
<sequence length="119" mass="13419">GHAVVQTHLIMCPVSPRGTVNPFANHFLIYVQRFNIIPQANGSAVERTTGLHVLKRATHASGSVLGEIFPLDQIRSYAHVVPRFDRTADNQLTTSNSIHFPQSFFLNKYFDKDFFYAIS</sequence>
<feature type="non-terminal residue" evidence="1">
    <location>
        <position position="1"/>
    </location>
</feature>
<reference evidence="2" key="2">
    <citation type="submission" date="2015-01" db="EMBL/GenBank/DDBJ databases">
        <title>Evolutionary Origins and Diversification of the Mycorrhizal Mutualists.</title>
        <authorList>
            <consortium name="DOE Joint Genome Institute"/>
            <consortium name="Mycorrhizal Genomics Consortium"/>
            <person name="Kohler A."/>
            <person name="Kuo A."/>
            <person name="Nagy L.G."/>
            <person name="Floudas D."/>
            <person name="Copeland A."/>
            <person name="Barry K.W."/>
            <person name="Cichocki N."/>
            <person name="Veneault-Fourrey C."/>
            <person name="LaButti K."/>
            <person name="Lindquist E.A."/>
            <person name="Lipzen A."/>
            <person name="Lundell T."/>
            <person name="Morin E."/>
            <person name="Murat C."/>
            <person name="Riley R."/>
            <person name="Ohm R."/>
            <person name="Sun H."/>
            <person name="Tunlid A."/>
            <person name="Henrissat B."/>
            <person name="Grigoriev I.V."/>
            <person name="Hibbett D.S."/>
            <person name="Martin F."/>
        </authorList>
    </citation>
    <scope>NUCLEOTIDE SEQUENCE [LARGE SCALE GENOMIC DNA]</scope>
    <source>
        <strain evidence="2">Foug A</strain>
    </source>
</reference>
<dbReference type="Proteomes" id="UP000053989">
    <property type="component" value="Unassembled WGS sequence"/>
</dbReference>
<dbReference type="EMBL" id="KN822197">
    <property type="protein sequence ID" value="KIM52852.1"/>
    <property type="molecule type" value="Genomic_DNA"/>
</dbReference>
<protein>
    <submittedName>
        <fullName evidence="1">Uncharacterized protein</fullName>
    </submittedName>
</protein>
<keyword evidence="2" id="KW-1185">Reference proteome</keyword>